<dbReference type="InterPro" id="IPR010071">
    <property type="entry name" value="AA_adenyl_dom"/>
</dbReference>
<dbReference type="GO" id="GO:0031177">
    <property type="term" value="F:phosphopantetheine binding"/>
    <property type="evidence" value="ECO:0007669"/>
    <property type="project" value="InterPro"/>
</dbReference>
<keyword evidence="2" id="KW-0596">Phosphopantetheine</keyword>
<organism evidence="5 6">
    <name type="scientific">Limnoraphis robusta CS-951</name>
    <dbReference type="NCBI Taxonomy" id="1637645"/>
    <lineage>
        <taxon>Bacteria</taxon>
        <taxon>Bacillati</taxon>
        <taxon>Cyanobacteriota</taxon>
        <taxon>Cyanophyceae</taxon>
        <taxon>Oscillatoriophycideae</taxon>
        <taxon>Oscillatoriales</taxon>
        <taxon>Sirenicapillariaceae</taxon>
        <taxon>Limnoraphis</taxon>
    </lineage>
</organism>
<evidence type="ECO:0000256" key="1">
    <source>
        <dbReference type="ARBA" id="ARBA00001957"/>
    </source>
</evidence>
<dbReference type="EMBL" id="LATL02000218">
    <property type="protein sequence ID" value="KKD38711.1"/>
    <property type="molecule type" value="Genomic_DNA"/>
</dbReference>
<dbReference type="AlphaFoldDB" id="A0A0F5YIK4"/>
<evidence type="ECO:0000256" key="3">
    <source>
        <dbReference type="ARBA" id="ARBA00022553"/>
    </source>
</evidence>
<dbReference type="Gene3D" id="3.30.559.30">
    <property type="entry name" value="Nonribosomal peptide synthetase, condensation domain"/>
    <property type="match status" value="1"/>
</dbReference>
<dbReference type="Gene3D" id="3.30.300.30">
    <property type="match status" value="1"/>
</dbReference>
<dbReference type="Pfam" id="PF00501">
    <property type="entry name" value="AMP-binding"/>
    <property type="match status" value="1"/>
</dbReference>
<evidence type="ECO:0000313" key="6">
    <source>
        <dbReference type="Proteomes" id="UP000033607"/>
    </source>
</evidence>
<dbReference type="Pfam" id="PF00668">
    <property type="entry name" value="Condensation"/>
    <property type="match status" value="1"/>
</dbReference>
<evidence type="ECO:0000259" key="4">
    <source>
        <dbReference type="PROSITE" id="PS50075"/>
    </source>
</evidence>
<dbReference type="GO" id="GO:0072330">
    <property type="term" value="P:monocarboxylic acid biosynthetic process"/>
    <property type="evidence" value="ECO:0007669"/>
    <property type="project" value="UniProtKB-ARBA"/>
</dbReference>
<dbReference type="PROSITE" id="PS00455">
    <property type="entry name" value="AMP_BINDING"/>
    <property type="match status" value="1"/>
</dbReference>
<dbReference type="PANTHER" id="PTHR45527:SF1">
    <property type="entry name" value="FATTY ACID SYNTHASE"/>
    <property type="match status" value="1"/>
</dbReference>
<dbReference type="Gene3D" id="3.40.50.980">
    <property type="match status" value="2"/>
</dbReference>
<dbReference type="InterPro" id="IPR020845">
    <property type="entry name" value="AMP-binding_CS"/>
</dbReference>
<dbReference type="InterPro" id="IPR000873">
    <property type="entry name" value="AMP-dep_synth/lig_dom"/>
</dbReference>
<proteinExistence type="predicted"/>
<feature type="domain" description="Carrier" evidence="4">
    <location>
        <begin position="971"/>
        <end position="1046"/>
    </location>
</feature>
<dbReference type="NCBIfam" id="TIGR01733">
    <property type="entry name" value="AA-adenyl-dom"/>
    <property type="match status" value="1"/>
</dbReference>
<dbReference type="PATRIC" id="fig|1637645.4.peg.4313"/>
<reference evidence="5 6" key="1">
    <citation type="submission" date="2015-06" db="EMBL/GenBank/DDBJ databases">
        <title>Draft genome assembly of filamentous brackish cyanobacterium Limnoraphis robusta strain CS-951.</title>
        <authorList>
            <person name="Willis A."/>
            <person name="Parks M."/>
            <person name="Burford M.A."/>
        </authorList>
    </citation>
    <scope>NUCLEOTIDE SEQUENCE [LARGE SCALE GENOMIC DNA]</scope>
    <source>
        <strain evidence="5 6">CS-951</strain>
    </source>
</reference>
<dbReference type="InterPro" id="IPR023213">
    <property type="entry name" value="CAT-like_dom_sf"/>
</dbReference>
<dbReference type="InterPro" id="IPR001242">
    <property type="entry name" value="Condensation_dom"/>
</dbReference>
<dbReference type="CDD" id="cd05930">
    <property type="entry name" value="A_NRPS"/>
    <property type="match status" value="1"/>
</dbReference>
<dbReference type="Pfam" id="PF13193">
    <property type="entry name" value="AMP-binding_C"/>
    <property type="match status" value="1"/>
</dbReference>
<dbReference type="Proteomes" id="UP000033607">
    <property type="component" value="Unassembled WGS sequence"/>
</dbReference>
<dbReference type="GO" id="GO:0043041">
    <property type="term" value="P:amino acid activation for nonribosomal peptide biosynthetic process"/>
    <property type="evidence" value="ECO:0007669"/>
    <property type="project" value="TreeGrafter"/>
</dbReference>
<keyword evidence="3" id="KW-0597">Phosphoprotein</keyword>
<dbReference type="SUPFAM" id="SSF47336">
    <property type="entry name" value="ACP-like"/>
    <property type="match status" value="1"/>
</dbReference>
<dbReference type="SUPFAM" id="SSF52777">
    <property type="entry name" value="CoA-dependent acyltransferases"/>
    <property type="match status" value="2"/>
</dbReference>
<dbReference type="Gene3D" id="3.30.559.10">
    <property type="entry name" value="Chloramphenicol acetyltransferase-like domain"/>
    <property type="match status" value="1"/>
</dbReference>
<dbReference type="FunFam" id="3.40.50.12780:FF:000012">
    <property type="entry name" value="Non-ribosomal peptide synthetase"/>
    <property type="match status" value="1"/>
</dbReference>
<dbReference type="RefSeq" id="WP_046277877.1">
    <property type="nucleotide sequence ID" value="NZ_LATL02000218.1"/>
</dbReference>
<dbReference type="SMART" id="SM00823">
    <property type="entry name" value="PKS_PP"/>
    <property type="match status" value="1"/>
</dbReference>
<gene>
    <name evidence="5" type="ORF">WN50_07360</name>
</gene>
<dbReference type="InterPro" id="IPR036736">
    <property type="entry name" value="ACP-like_sf"/>
</dbReference>
<comment type="cofactor">
    <cofactor evidence="1">
        <name>pantetheine 4'-phosphate</name>
        <dbReference type="ChEBI" id="CHEBI:47942"/>
    </cofactor>
</comment>
<name>A0A0F5YIK4_9CYAN</name>
<dbReference type="PROSITE" id="PS50075">
    <property type="entry name" value="CARRIER"/>
    <property type="match status" value="1"/>
</dbReference>
<dbReference type="SUPFAM" id="SSF56801">
    <property type="entry name" value="Acetyl-CoA synthetase-like"/>
    <property type="match status" value="1"/>
</dbReference>
<dbReference type="FunFam" id="3.40.50.980:FF:000001">
    <property type="entry name" value="Non-ribosomal peptide synthetase"/>
    <property type="match status" value="1"/>
</dbReference>
<protein>
    <recommendedName>
        <fullName evidence="4">Carrier domain-containing protein</fullName>
    </recommendedName>
</protein>
<dbReference type="InterPro" id="IPR009081">
    <property type="entry name" value="PP-bd_ACP"/>
</dbReference>
<dbReference type="FunFam" id="2.30.38.10:FF:000001">
    <property type="entry name" value="Non-ribosomal peptide synthetase PvdI"/>
    <property type="match status" value="1"/>
</dbReference>
<dbReference type="Gene3D" id="1.10.1200.10">
    <property type="entry name" value="ACP-like"/>
    <property type="match status" value="1"/>
</dbReference>
<sequence length="1085" mass="124154">MNQKHIEDIYPLSPMQQGMLFHSLLAPESGAYIVQSCYEIQGSLNRIAFEQAWQQVINRNSILRTAFVWENLEKPLQVVGREVKAVTVYQDWRHLTPDQQQTQLNVLLKTQRKQGFNLAKAPLMSFNLIQIRDNIYQFIWTYHHLLLDGWSVPLIVKEFIALYETIIQGQNLPLEKPRPYRDYIAWLKQQDLSNAQTFWSKILQGLTTPTTISRQTDRFNSQNQNYQEQQLQLSEEVTAKLKFFAKQHQVTINSLIQAAWALIISFYSGENDVIFGATYSGRPTNLMNAEQIVGLFINTLPVRIYIDGKATLLQWIKQLQSQQIEAQQYQYIPLVDIHRLSEIPRNLPLFESLVIFENYPVDATLKKSLKNLKIKNVSAQEQTNYPLTLYAVSDSQLSLKLVYDSEHFNSVTITQLLENLNTLLFSIITNPQQKLYQLSLLSQSEQHKLLVDWNNTQTTFEKLACIHQLFETKAQQTPDAIAIVDSHQQLSYQQLNTTANQLAHYLQKQGVQPEQTIGICLERSCEMVIALLAVLKVGAAYIPLDPAYPQDRLNFIIENAQISFIITQTSLKHLQLSVQNILNIDEHLSIITQQKTDNLYNKIKLENLAYIIYTSGSTGQPKGVQISHHALSNFLFAINKHLDLTSSDLLLSVTSLSFDITALELYLPLIWGACVVIASKKITTDSQQLQHKINQLNITIMQATPATWQMLILGGWSGKHNLKILSGGEALDPQLAKQLSQNYQQLFNVYGPTETTIWSSVYQLKKSENFDKNQTVLIGRPLANTEFYILDKNLQPVPIGVPGELYIGGVGVARGYLNRADLTAERFLPNPFKNTSERLYKTGDLARYLNDGNVEYLGRLDSQVKLRGFRIELGEIEAILKQHPQVQQAVVVVNSQADEKRLIAYIVCSEKSEFTVTKLRKFLEDKLPSYMIPSAFVILDALPLTPNGKINRRALPIPEQIRPQLEATYVMPKTEIEKTIAQIWQKALNLENIGIHDNFFDLGGHSLLMVRVHSQLRTAFTSDIPLVEMFRYPTIHALADYFNHSRLESSHQLEDRTEQLTVGKKRLSQLRQRKAFRDNDKRQNN</sequence>
<dbReference type="Gene3D" id="2.30.38.10">
    <property type="entry name" value="Luciferase, Domain 3"/>
    <property type="match status" value="1"/>
</dbReference>
<dbReference type="GO" id="GO:0008610">
    <property type="term" value="P:lipid biosynthetic process"/>
    <property type="evidence" value="ECO:0007669"/>
    <property type="project" value="UniProtKB-ARBA"/>
</dbReference>
<dbReference type="InterPro" id="IPR045851">
    <property type="entry name" value="AMP-bd_C_sf"/>
</dbReference>
<comment type="caution">
    <text evidence="5">The sequence shown here is derived from an EMBL/GenBank/DDBJ whole genome shotgun (WGS) entry which is preliminary data.</text>
</comment>
<dbReference type="PANTHER" id="PTHR45527">
    <property type="entry name" value="NONRIBOSOMAL PEPTIDE SYNTHETASE"/>
    <property type="match status" value="1"/>
</dbReference>
<dbReference type="FunFam" id="1.10.1200.10:FF:000016">
    <property type="entry name" value="Non-ribosomal peptide synthase"/>
    <property type="match status" value="1"/>
</dbReference>
<dbReference type="GO" id="GO:0005737">
    <property type="term" value="C:cytoplasm"/>
    <property type="evidence" value="ECO:0007669"/>
    <property type="project" value="TreeGrafter"/>
</dbReference>
<dbReference type="GO" id="GO:0044550">
    <property type="term" value="P:secondary metabolite biosynthetic process"/>
    <property type="evidence" value="ECO:0007669"/>
    <property type="project" value="UniProtKB-ARBA"/>
</dbReference>
<evidence type="ECO:0000313" key="5">
    <source>
        <dbReference type="EMBL" id="KKD38711.1"/>
    </source>
</evidence>
<dbReference type="GO" id="GO:0003824">
    <property type="term" value="F:catalytic activity"/>
    <property type="evidence" value="ECO:0007669"/>
    <property type="project" value="InterPro"/>
</dbReference>
<dbReference type="CDD" id="cd19543">
    <property type="entry name" value="DCL_NRPS"/>
    <property type="match status" value="1"/>
</dbReference>
<dbReference type="InterPro" id="IPR020806">
    <property type="entry name" value="PKS_PP-bd"/>
</dbReference>
<dbReference type="Pfam" id="PF00550">
    <property type="entry name" value="PP-binding"/>
    <property type="match status" value="1"/>
</dbReference>
<dbReference type="FunFam" id="3.30.300.30:FF:000010">
    <property type="entry name" value="Enterobactin synthetase component F"/>
    <property type="match status" value="1"/>
</dbReference>
<dbReference type="OrthoDB" id="9757538at2"/>
<accession>A0A0F5YIK4</accession>
<dbReference type="InterPro" id="IPR025110">
    <property type="entry name" value="AMP-bd_C"/>
</dbReference>
<evidence type="ECO:0000256" key="2">
    <source>
        <dbReference type="ARBA" id="ARBA00022450"/>
    </source>
</evidence>